<dbReference type="AlphaFoldDB" id="A0A173TFM6"/>
<feature type="transmembrane region" description="Helical" evidence="1">
    <location>
        <begin position="76"/>
        <end position="93"/>
    </location>
</feature>
<keyword evidence="1" id="KW-0472">Membrane</keyword>
<evidence type="ECO:0000313" key="6">
    <source>
        <dbReference type="EMBL" id="RHE96759.1"/>
    </source>
</evidence>
<dbReference type="Proteomes" id="UP000095453">
    <property type="component" value="Unassembled WGS sequence"/>
</dbReference>
<dbReference type="EMBL" id="QSFX01000003">
    <property type="protein sequence ID" value="RHA91018.1"/>
    <property type="molecule type" value="Genomic_DNA"/>
</dbReference>
<name>A0A173TFM6_9FIRM</name>
<reference evidence="8 9" key="2">
    <citation type="submission" date="2018-08" db="EMBL/GenBank/DDBJ databases">
        <title>A genome reference for cultivated species of the human gut microbiota.</title>
        <authorList>
            <person name="Zou Y."/>
            <person name="Xue W."/>
            <person name="Luo G."/>
        </authorList>
    </citation>
    <scope>NUCLEOTIDE SEQUENCE [LARGE SCALE GENOMIC DNA]</scope>
    <source>
        <strain evidence="4 9">AF24-4</strain>
        <strain evidence="6 10">AM27-11</strain>
        <strain evidence="5 8">AM42-1AC</strain>
    </source>
</reference>
<evidence type="ECO:0000313" key="8">
    <source>
        <dbReference type="Proteomes" id="UP000283492"/>
    </source>
</evidence>
<accession>A0A173TFM6</accession>
<feature type="transmembrane region" description="Helical" evidence="1">
    <location>
        <begin position="187"/>
        <end position="208"/>
    </location>
</feature>
<evidence type="ECO:0000313" key="7">
    <source>
        <dbReference type="Proteomes" id="UP000095453"/>
    </source>
</evidence>
<feature type="transmembrane region" description="Helical" evidence="1">
    <location>
        <begin position="99"/>
        <end position="116"/>
    </location>
</feature>
<dbReference type="EMBL" id="CYXX01000009">
    <property type="protein sequence ID" value="CUN01230.1"/>
    <property type="molecule type" value="Genomic_DNA"/>
</dbReference>
<gene>
    <name evidence="6" type="ORF">DW707_10770</name>
    <name evidence="5" type="ORF">DW914_03500</name>
    <name evidence="4" type="ORF">DWY29_02275</name>
    <name evidence="3" type="ORF">ERS852444_01492</name>
</gene>
<protein>
    <submittedName>
        <fullName evidence="4">DUF1624 domain-containing protein</fullName>
    </submittedName>
    <submittedName>
        <fullName evidence="3">Predicted membrane protein</fullName>
    </submittedName>
</protein>
<dbReference type="EMBL" id="QRUN01000002">
    <property type="protein sequence ID" value="RGR70746.1"/>
    <property type="molecule type" value="Genomic_DNA"/>
</dbReference>
<feature type="domain" description="Heparan-alpha-glucosaminide N-acetyltransferase catalytic" evidence="2">
    <location>
        <begin position="7"/>
        <end position="237"/>
    </location>
</feature>
<reference evidence="3 7" key="1">
    <citation type="submission" date="2015-09" db="EMBL/GenBank/DDBJ databases">
        <authorList>
            <consortium name="Pathogen Informatics"/>
        </authorList>
    </citation>
    <scope>NUCLEOTIDE SEQUENCE [LARGE SCALE GENOMIC DNA]</scope>
    <source>
        <strain evidence="3 7">2789STDY5608887</strain>
    </source>
</reference>
<feature type="transmembrane region" description="Helical" evidence="1">
    <location>
        <begin position="128"/>
        <end position="146"/>
    </location>
</feature>
<evidence type="ECO:0000313" key="5">
    <source>
        <dbReference type="EMBL" id="RHA91018.1"/>
    </source>
</evidence>
<proteinExistence type="predicted"/>
<dbReference type="InterPro" id="IPR012429">
    <property type="entry name" value="HGSNAT_cat"/>
</dbReference>
<keyword evidence="1" id="KW-1133">Transmembrane helix</keyword>
<dbReference type="EMBL" id="QSKW01000016">
    <property type="protein sequence ID" value="RHE96759.1"/>
    <property type="molecule type" value="Genomic_DNA"/>
</dbReference>
<dbReference type="Proteomes" id="UP000285820">
    <property type="component" value="Unassembled WGS sequence"/>
</dbReference>
<evidence type="ECO:0000313" key="9">
    <source>
        <dbReference type="Proteomes" id="UP000285820"/>
    </source>
</evidence>
<evidence type="ECO:0000256" key="1">
    <source>
        <dbReference type="SAM" id="Phobius"/>
    </source>
</evidence>
<evidence type="ECO:0000259" key="2">
    <source>
        <dbReference type="Pfam" id="PF07786"/>
    </source>
</evidence>
<feature type="transmembrane region" description="Helical" evidence="1">
    <location>
        <begin position="49"/>
        <end position="69"/>
    </location>
</feature>
<dbReference type="Proteomes" id="UP000283492">
    <property type="component" value="Unassembled WGS sequence"/>
</dbReference>
<dbReference type="Pfam" id="PF07786">
    <property type="entry name" value="HGSNAT_cat"/>
    <property type="match status" value="1"/>
</dbReference>
<organism evidence="3 7">
    <name type="scientific">Roseburia inulinivorans</name>
    <dbReference type="NCBI Taxonomy" id="360807"/>
    <lineage>
        <taxon>Bacteria</taxon>
        <taxon>Bacillati</taxon>
        <taxon>Bacillota</taxon>
        <taxon>Clostridia</taxon>
        <taxon>Lachnospirales</taxon>
        <taxon>Lachnospiraceae</taxon>
        <taxon>Roseburia</taxon>
    </lineage>
</organism>
<sequence>MQEEKIRYYFVDGIRGVAIINMVIFHFLYDVYIVYEKSPTWYSLPAIHIWQQAICCTFIFISGFVWVWGKEKNLRRGIIFNLLGLLISIITLVAIPAQIIWFGILNFMGCAILLTLPLEKLLKKIPAIYGMAICFLLFLLCKQIQFGQIGITGLLQIQVPNLLYNIKILTPLGFPHEGFHSSDYFPIFPWIFLYLCGFYFNQIFMKHYTWQKYAQRKLPCLSVLGSKTIWIYLLHQPFSMLICLLVFH</sequence>
<evidence type="ECO:0000313" key="10">
    <source>
        <dbReference type="Proteomes" id="UP000286271"/>
    </source>
</evidence>
<evidence type="ECO:0000313" key="3">
    <source>
        <dbReference type="EMBL" id="CUN01230.1"/>
    </source>
</evidence>
<feature type="transmembrane region" description="Helical" evidence="1">
    <location>
        <begin position="9"/>
        <end position="29"/>
    </location>
</feature>
<dbReference type="RefSeq" id="WP_055168868.1">
    <property type="nucleotide sequence ID" value="NZ_CABJFX010000003.1"/>
</dbReference>
<evidence type="ECO:0000313" key="4">
    <source>
        <dbReference type="EMBL" id="RGR70746.1"/>
    </source>
</evidence>
<keyword evidence="1" id="KW-0812">Transmembrane</keyword>
<dbReference type="Proteomes" id="UP000286271">
    <property type="component" value="Unassembled WGS sequence"/>
</dbReference>